<dbReference type="SUPFAM" id="SSF48371">
    <property type="entry name" value="ARM repeat"/>
    <property type="match status" value="1"/>
</dbReference>
<protein>
    <submittedName>
        <fullName evidence="2">Uncoordinated protein 79</fullName>
    </submittedName>
</protein>
<evidence type="ECO:0000313" key="3">
    <source>
        <dbReference type="Proteomes" id="UP000054776"/>
    </source>
</evidence>
<dbReference type="InterPro" id="IPR016024">
    <property type="entry name" value="ARM-type_fold"/>
</dbReference>
<name>A0A0V1AVU4_TRISP</name>
<dbReference type="PANTHER" id="PTHR21696">
    <property type="entry name" value="PROTEIN UNC-79 HOMOLOG"/>
    <property type="match status" value="1"/>
</dbReference>
<dbReference type="InterPro" id="IPR024855">
    <property type="entry name" value="UNC79"/>
</dbReference>
<gene>
    <name evidence="2" type="primary">unc-79</name>
    <name evidence="2" type="ORF">T01_11240</name>
</gene>
<evidence type="ECO:0000256" key="1">
    <source>
        <dbReference type="SAM" id="MobiDB-lite"/>
    </source>
</evidence>
<organism evidence="2 3">
    <name type="scientific">Trichinella spiralis</name>
    <name type="common">Trichina worm</name>
    <dbReference type="NCBI Taxonomy" id="6334"/>
    <lineage>
        <taxon>Eukaryota</taxon>
        <taxon>Metazoa</taxon>
        <taxon>Ecdysozoa</taxon>
        <taxon>Nematoda</taxon>
        <taxon>Enoplea</taxon>
        <taxon>Dorylaimia</taxon>
        <taxon>Trichinellida</taxon>
        <taxon>Trichinellidae</taxon>
        <taxon>Trichinella</taxon>
    </lineage>
</organism>
<feature type="compositionally biased region" description="Polar residues" evidence="1">
    <location>
        <begin position="1605"/>
        <end position="1626"/>
    </location>
</feature>
<reference evidence="2 3" key="1">
    <citation type="submission" date="2015-01" db="EMBL/GenBank/DDBJ databases">
        <title>Evolution of Trichinella species and genotypes.</title>
        <authorList>
            <person name="Korhonen P.K."/>
            <person name="Edoardo P."/>
            <person name="Giuseppe L.R."/>
            <person name="Gasser R.B."/>
        </authorList>
    </citation>
    <scope>NUCLEOTIDE SEQUENCE [LARGE SCALE GENOMIC DNA]</scope>
    <source>
        <strain evidence="2">ISS3</strain>
    </source>
</reference>
<proteinExistence type="predicted"/>
<dbReference type="OrthoDB" id="6270916at2759"/>
<keyword evidence="3" id="KW-1185">Reference proteome</keyword>
<dbReference type="PANTHER" id="PTHR21696:SF2">
    <property type="entry name" value="PROTEIN UNC-79 HOMOLOG"/>
    <property type="match status" value="1"/>
</dbReference>
<dbReference type="InParanoid" id="A0A0V1AVU4"/>
<accession>A0A0V1AVU4</accession>
<dbReference type="Pfam" id="PF14776">
    <property type="entry name" value="UNC-79"/>
    <property type="match status" value="1"/>
</dbReference>
<sequence>MFKAKSVSVAVEIDRLRIMNMSLRVSAFSAKIRNLNEFYQHVTNSQQLPSGLDIVNTLRYFQQTLLGILRDVQGTSTETFLSIKSDVSRATLFPNLNYNGLYNALNNIIDIYPLVTTGQIALGNAILNTIHCVYLFLDREHAEQLPYNVASLLSIYPSELYPDVLRLLCNVLLPFTLYNESGNSYATASVSSIILLVFQYCKDPRHHTWLIETLMSLRCDVYKDIMSVIAYGTTESRIPAVNLLFHYWPLSKADFIDRKTAEYKIHAWAPTRCQQRNCNSGDENLSTKKCYDSSYCAEYGDIAPPLFLCSQCAQEVPDALRSSLFPYFQPLSTLANICQNKECTSSNRLAVSTCFSDECVRLNNFIPSRLCEQCHRQRHQNVNHTYLEAIPSAWNCEPKFFADMITAIVSLLKETSVLIEEVHAEKLPKWLQQLEGSDQSKKTLTDERRTLSAYGIKMLISFCPPIENASQDAIGHLLAALFQWFATTALLPSDCIGTSIEQLKSEFVCNWLRRIIESHYGMFVQCLLPKPPSFAKVGGAWDKLSKRSDQLKDGLSKILALIPYDLISFDVIFLSDFVIDEITWERIMPDWFDVMSNEIPESDLPELKVLLCKIFEVDLCSLSFPSNQIYHFIQVRLQGDSFKEQESALCWLQQHSTTTFQLLTDIDIVIPMDTLLNLLKLGAKSVFSFQPVTTEGLSFKEHMNDPESSLFAEEDMMHFSSDMHHSHRQSVFSTNDSTSVVLFIVILDILMRQMELGGFNKNQATSSIMEQNIMCVIIDIIKLPWLGMHTCSNVECDQFADCVYCRDSTIFFQLAMETVATLCPSLGRAVFESSDKMHGKQSTASRTFGESAVREEAKLENCFSVDRKDGKEVESFVDSEGVHNLKRRSAIVGDNVNTSGAFSAVVQEEYPEEFVGILPVEEPEVATVEAVTVTDSELEQANCKVVTTTTMMDVCDSPTEIAKKTESAVDDSFWYTSLGKFRFRIEDLPAELRLIHAYMTTVEDHPNPDVRYFMLTTIKCLCLNLNALKNAQFERRGFLIWAQENILIPKFWKLLRSQYSQVSEVCACLIFHCLSLPCGADVFWSTVSRDFVNSDFRTRLEAVEKVTVLSWFIDAPSVKNNVNIEGALAIAFVFLISATNDHNSTVAQRALISVQTIKESSLKCLCKSLESQFDLVIEDRALMMHQFLVLSSVLQNVPVLNWEFFQNRFEALSKEAQMQLQTTGKITFPGDYYLHDNMVEIYRHKSSLARHLADKGETLRSIQRYLINCLTELQKNMDDSLRITYAYFLKGESSSQKVESNNQTNNIEVNLFDLPSTIKQLQKQSSFGCKSNAVNEDSSDGTSTTPMDNTLRESVRLIITLFMKFLSNSRTACVNADEKASAKRQSSVLRHLNMLLGFNVQERTFTVPAHRLRQCLYIYIRLCIFTIFLLFNFRSSAICNSFLSNLPKVLDNNVFFVRQILPLASSLLVYLPSPPKMFAPNSSVSITSDCTLWCLEPHMRQHWMWSLLLILYKYQFDQPPINEAVLNMIRIVICTLNSQVHSCVRLQMSMHSPSFRSTMFPYLKGVRSTPEESRRTRLQTSINNVRILVRTLRYWPISSRSSNESLIQSKSTDSSSIAGSCESVSTEQDETSEITANISASATSKSAMTASVSSTVARKRRALPQRQLTFDEREEHHLEDMEYGESGKIDAKLTATTSKDSLNVVHKSDRLHLLASSKHKPTAVDGRISSLDSTGDDTVSVETFKPEEQFAIAVLEPSPQPFQAVHPDFEIAAPVQRVQNEQLASAYLVQPPAVVVLPSLTENGTSDNVEIVAKPMEATVITEKVEPAFCCATANRVDDDIGNAKTVPVHKVHSDPGSVVVQAKSVSPILQQHQVAKPVFLGQMRLSDSVIQARCFHCNAILEICDEDTISLGIVCLSTFVHRDPSMAAPQLLSMLTAVSKIAAHTFHPWQARTNIFVPSNCRSVARQFIRIVLHQLAPNRLFLSLFESEIEDELFFKTVALCLADFQELNPVSVIQHLMEDLHKSTPDNVALVLSNLAEYMRHISYDTHLPTWTTVVGLFDNFFRHILTNNADLSLCVGHLFQILNRLFKISNFGTIRPSLTLLDTCCKFITRLLLDYPLNLVDVIALCSSCNRAFVKERDKHTLTRCCLNEFCQALKFKHTLHDVNYMMVIKLILYDFGETDDCSLDRMMFATSAADCARPFLPDFIEFLQDYHVLNRMKALCIGFNLKIEINLKNSFQMVARENGGLCEDTLGGELKIGLAKYVAHEIYRSVSRDSRSIYRFLPWLSSPPTVTQLGANEFVDCVGRVRLLSWVLLGSLSSCSSSFNMPLPIECSHRISDYIQFVLAGFAELSNQSVLNMSALFHAFHLCQLWTVYCEEAVLHALDDSVKEDAMASVMDFWSRITPAILQLLSHSKVLADMVNLHFLNTVEGLLEADSVVLTKLYPMWYPILSAYHTNIPSHLMVRLDFFENSIHSSSERDLKPWLKKISFKIGQVELQSSAATQFYSV</sequence>
<dbReference type="EMBL" id="JYDH01000186">
    <property type="protein sequence ID" value="KRY28929.1"/>
    <property type="molecule type" value="Genomic_DNA"/>
</dbReference>
<feature type="region of interest" description="Disordered" evidence="1">
    <location>
        <begin position="1605"/>
        <end position="1632"/>
    </location>
</feature>
<dbReference type="Proteomes" id="UP000054776">
    <property type="component" value="Unassembled WGS sequence"/>
</dbReference>
<comment type="caution">
    <text evidence="2">The sequence shown here is derived from an EMBL/GenBank/DDBJ whole genome shotgun (WGS) entry which is preliminary data.</text>
</comment>
<dbReference type="STRING" id="6334.A0A0V1AVU4"/>
<evidence type="ECO:0000313" key="2">
    <source>
        <dbReference type="EMBL" id="KRY28929.1"/>
    </source>
</evidence>